<dbReference type="OrthoDB" id="5990438at2759"/>
<sequence>MIPPQTEIILEGKLAKHAKSRIGMIEPRSSSNNAVRQGFSIACVVVKPDNRIVPLRVLNASNSPIELTAGENLADFCPLIESCLSQPNICGAVGNKITPQVISDKIESIVDPSLQGEDRGKLRNLLLEFSDVFDESLGHTNILTHEINTGNSTPIKQHPRRIPFAHHEESERQINEMLEKGIIRESTSPWSSPIILVKKKDGEMRFCVDYRKLNSVTVGHAHPLPCIDDILDSLGNSHYFSTLDLKSAYWQISVEEKDRHKTAFVTQRGLFEFNRMPFGLVNAPTMFQRAMDLVLSGLSYVICLCYLDDVIVFGRDFNEHYNRLKTVLERLRSHNLFFYCNAITTVDAKSGAI</sequence>
<proteinExistence type="predicted"/>
<evidence type="ECO:0000313" key="9">
    <source>
        <dbReference type="Proteomes" id="UP001152795"/>
    </source>
</evidence>
<dbReference type="InterPro" id="IPR043502">
    <property type="entry name" value="DNA/RNA_pol_sf"/>
</dbReference>
<dbReference type="PANTHER" id="PTHR24559:SF444">
    <property type="entry name" value="REVERSE TRANSCRIPTASE DOMAIN-CONTAINING PROTEIN"/>
    <property type="match status" value="1"/>
</dbReference>
<comment type="caution">
    <text evidence="8">The sequence shown here is derived from an EMBL/GenBank/DDBJ whole genome shotgun (WGS) entry which is preliminary data.</text>
</comment>
<dbReference type="Gene3D" id="3.30.70.270">
    <property type="match status" value="1"/>
</dbReference>
<evidence type="ECO:0000313" key="8">
    <source>
        <dbReference type="EMBL" id="CAB3982598.1"/>
    </source>
</evidence>
<dbReference type="FunFam" id="3.10.10.10:FF:000007">
    <property type="entry name" value="Retrovirus-related Pol polyprotein from transposon 17.6-like Protein"/>
    <property type="match status" value="1"/>
</dbReference>
<keyword evidence="2" id="KW-0808">Transferase</keyword>
<evidence type="ECO:0000256" key="5">
    <source>
        <dbReference type="ARBA" id="ARBA00022759"/>
    </source>
</evidence>
<keyword evidence="9" id="KW-1185">Reference proteome</keyword>
<dbReference type="SUPFAM" id="SSF56672">
    <property type="entry name" value="DNA/RNA polymerases"/>
    <property type="match status" value="1"/>
</dbReference>
<keyword evidence="3" id="KW-0548">Nucleotidyltransferase</keyword>
<name>A0A6S7FSP4_PARCT</name>
<dbReference type="GO" id="GO:0008233">
    <property type="term" value="F:peptidase activity"/>
    <property type="evidence" value="ECO:0007669"/>
    <property type="project" value="UniProtKB-KW"/>
</dbReference>
<keyword evidence="1" id="KW-0645">Protease</keyword>
<dbReference type="PANTHER" id="PTHR24559">
    <property type="entry name" value="TRANSPOSON TY3-I GAG-POL POLYPROTEIN"/>
    <property type="match status" value="1"/>
</dbReference>
<gene>
    <name evidence="8" type="ORF">PACLA_8A018878</name>
</gene>
<dbReference type="InterPro" id="IPR053134">
    <property type="entry name" value="RNA-dir_DNA_polymerase"/>
</dbReference>
<keyword evidence="7" id="KW-0695">RNA-directed DNA polymerase</keyword>
<dbReference type="GO" id="GO:0003964">
    <property type="term" value="F:RNA-directed DNA polymerase activity"/>
    <property type="evidence" value="ECO:0007669"/>
    <property type="project" value="UniProtKB-KW"/>
</dbReference>
<dbReference type="InterPro" id="IPR000477">
    <property type="entry name" value="RT_dom"/>
</dbReference>
<evidence type="ECO:0000256" key="6">
    <source>
        <dbReference type="ARBA" id="ARBA00022801"/>
    </source>
</evidence>
<protein>
    <submittedName>
        <fullName evidence="8">Uncharacterized protein</fullName>
    </submittedName>
</protein>
<dbReference type="AlphaFoldDB" id="A0A6S7FSP4"/>
<dbReference type="CDD" id="cd01647">
    <property type="entry name" value="RT_LTR"/>
    <property type="match status" value="1"/>
</dbReference>
<dbReference type="Gene3D" id="3.10.10.10">
    <property type="entry name" value="HIV Type 1 Reverse Transcriptase, subunit A, domain 1"/>
    <property type="match status" value="1"/>
</dbReference>
<accession>A0A6S7FSP4</accession>
<evidence type="ECO:0000256" key="2">
    <source>
        <dbReference type="ARBA" id="ARBA00022679"/>
    </source>
</evidence>
<dbReference type="InterPro" id="IPR043128">
    <property type="entry name" value="Rev_trsase/Diguanyl_cyclase"/>
</dbReference>
<keyword evidence="6" id="KW-0378">Hydrolase</keyword>
<dbReference type="FunFam" id="3.10.10.10:FF:000002">
    <property type="entry name" value="Retrovirus-related Pol polyprotein from transposon 17.6-like protein"/>
    <property type="match status" value="1"/>
</dbReference>
<keyword evidence="4" id="KW-0540">Nuclease</keyword>
<dbReference type="GO" id="GO:0004519">
    <property type="term" value="F:endonuclease activity"/>
    <property type="evidence" value="ECO:0007669"/>
    <property type="project" value="UniProtKB-KW"/>
</dbReference>
<dbReference type="Pfam" id="PF00078">
    <property type="entry name" value="RVT_1"/>
    <property type="match status" value="1"/>
</dbReference>
<dbReference type="EMBL" id="CACRXK020000520">
    <property type="protein sequence ID" value="CAB3982598.1"/>
    <property type="molecule type" value="Genomic_DNA"/>
</dbReference>
<dbReference type="Proteomes" id="UP001152795">
    <property type="component" value="Unassembled WGS sequence"/>
</dbReference>
<evidence type="ECO:0000256" key="1">
    <source>
        <dbReference type="ARBA" id="ARBA00022670"/>
    </source>
</evidence>
<reference evidence="8" key="1">
    <citation type="submission" date="2020-04" db="EMBL/GenBank/DDBJ databases">
        <authorList>
            <person name="Alioto T."/>
            <person name="Alioto T."/>
            <person name="Gomez Garrido J."/>
        </authorList>
    </citation>
    <scope>NUCLEOTIDE SEQUENCE</scope>
    <source>
        <strain evidence="8">A484AB</strain>
    </source>
</reference>
<organism evidence="8 9">
    <name type="scientific">Paramuricea clavata</name>
    <name type="common">Red gorgonian</name>
    <name type="synonym">Violescent sea-whip</name>
    <dbReference type="NCBI Taxonomy" id="317549"/>
    <lineage>
        <taxon>Eukaryota</taxon>
        <taxon>Metazoa</taxon>
        <taxon>Cnidaria</taxon>
        <taxon>Anthozoa</taxon>
        <taxon>Octocorallia</taxon>
        <taxon>Malacalcyonacea</taxon>
        <taxon>Plexauridae</taxon>
        <taxon>Paramuricea</taxon>
    </lineage>
</organism>
<evidence type="ECO:0000256" key="3">
    <source>
        <dbReference type="ARBA" id="ARBA00022695"/>
    </source>
</evidence>
<dbReference type="GO" id="GO:0006508">
    <property type="term" value="P:proteolysis"/>
    <property type="evidence" value="ECO:0007669"/>
    <property type="project" value="UniProtKB-KW"/>
</dbReference>
<evidence type="ECO:0000256" key="4">
    <source>
        <dbReference type="ARBA" id="ARBA00022722"/>
    </source>
</evidence>
<dbReference type="PROSITE" id="PS50878">
    <property type="entry name" value="RT_POL"/>
    <property type="match status" value="1"/>
</dbReference>
<keyword evidence="5" id="KW-0255">Endonuclease</keyword>
<evidence type="ECO:0000256" key="7">
    <source>
        <dbReference type="ARBA" id="ARBA00022918"/>
    </source>
</evidence>